<organism evidence="2 3">
    <name type="scientific">Corynebacterium mustelae</name>
    <dbReference type="NCBI Taxonomy" id="571915"/>
    <lineage>
        <taxon>Bacteria</taxon>
        <taxon>Bacillati</taxon>
        <taxon>Actinomycetota</taxon>
        <taxon>Actinomycetes</taxon>
        <taxon>Mycobacteriales</taxon>
        <taxon>Corynebacteriaceae</taxon>
        <taxon>Corynebacterium</taxon>
    </lineage>
</organism>
<dbReference type="Proteomes" id="UP000035199">
    <property type="component" value="Chromosome"/>
</dbReference>
<dbReference type="OrthoDB" id="4774899at2"/>
<reference evidence="2 3" key="1">
    <citation type="journal article" date="2015" name="Genome Announc.">
        <title>Complete Genome Sequence of the Type Strain Corynebacterium mustelae DSM 45274, Isolated from Various Tissues of a Male Ferret with Lethal Sepsis.</title>
        <authorList>
            <person name="Ruckert C."/>
            <person name="Eimer J."/>
            <person name="Winkler A."/>
            <person name="Tauch A."/>
        </authorList>
    </citation>
    <scope>NUCLEOTIDE SEQUENCE [LARGE SCALE GENOMIC DNA]</scope>
    <source>
        <strain evidence="2 3">DSM 45274</strain>
    </source>
</reference>
<proteinExistence type="predicted"/>
<reference evidence="3" key="2">
    <citation type="submission" date="2015-05" db="EMBL/GenBank/DDBJ databases">
        <title>Complete genome sequence of Corynebacterium mustelae DSM 45274, isolated from various tissues of a male ferret with lethal sepsis.</title>
        <authorList>
            <person name="Ruckert C."/>
            <person name="Albersmeier A."/>
            <person name="Winkler A."/>
            <person name="Tauch A."/>
        </authorList>
    </citation>
    <scope>NUCLEOTIDE SEQUENCE [LARGE SCALE GENOMIC DNA]</scope>
    <source>
        <strain evidence="3">DSM 45274</strain>
    </source>
</reference>
<dbReference type="PATRIC" id="fig|571915.4.peg.2751"/>
<feature type="signal peptide" evidence="1">
    <location>
        <begin position="1"/>
        <end position="26"/>
    </location>
</feature>
<sequence>MSFGRKLIAVAVAVGLAFASQPAAIARDVLMPYPLIGLREVDFEAGTKCAPPGGKGYVPFEQSLYFSIEDDDSPVIGSGDFDLNKILPYNTATVHWKNKATGQEGTNTVHSVGRNISGYDIFTGVGEIEATLTITRSIFPENSSVQWFSTTHTETFTAPARDAQVCKNWPRRP</sequence>
<feature type="chain" id="PRO_5005184538" description="Secreted protein" evidence="1">
    <location>
        <begin position="27"/>
        <end position="173"/>
    </location>
</feature>
<dbReference type="RefSeq" id="WP_052844769.1">
    <property type="nucleotide sequence ID" value="NZ_CP011542.1"/>
</dbReference>
<evidence type="ECO:0000313" key="2">
    <source>
        <dbReference type="EMBL" id="AKK06866.1"/>
    </source>
</evidence>
<dbReference type="KEGG" id="cmv:CMUST_12845"/>
<keyword evidence="3" id="KW-1185">Reference proteome</keyword>
<name>A0A0G3H0D8_9CORY</name>
<evidence type="ECO:0000256" key="1">
    <source>
        <dbReference type="SAM" id="SignalP"/>
    </source>
</evidence>
<protein>
    <recommendedName>
        <fullName evidence="4">Secreted protein</fullName>
    </recommendedName>
</protein>
<dbReference type="EMBL" id="CP011542">
    <property type="protein sequence ID" value="AKK06866.1"/>
    <property type="molecule type" value="Genomic_DNA"/>
</dbReference>
<gene>
    <name evidence="2" type="ORF">CMUST_12845</name>
</gene>
<accession>A0A0G3H0D8</accession>
<evidence type="ECO:0000313" key="3">
    <source>
        <dbReference type="Proteomes" id="UP000035199"/>
    </source>
</evidence>
<keyword evidence="1" id="KW-0732">Signal</keyword>
<evidence type="ECO:0008006" key="4">
    <source>
        <dbReference type="Google" id="ProtNLM"/>
    </source>
</evidence>
<dbReference type="AlphaFoldDB" id="A0A0G3H0D8"/>